<reference evidence="4" key="2">
    <citation type="submission" date="2020-04" db="EMBL/GenBank/DDBJ databases">
        <authorList>
            <consortium name="NCBI Genome Project"/>
        </authorList>
    </citation>
    <scope>NUCLEOTIDE SEQUENCE</scope>
    <source>
        <strain evidence="4">CBS 304.34</strain>
    </source>
</reference>
<dbReference type="OrthoDB" id="192702at2759"/>
<dbReference type="Proteomes" id="UP000504636">
    <property type="component" value="Unplaced"/>
</dbReference>
<dbReference type="AlphaFoldDB" id="A0A6A6Z1V9"/>
<evidence type="ECO:0000313" key="3">
    <source>
        <dbReference type="Proteomes" id="UP000504636"/>
    </source>
</evidence>
<accession>A0A6A6Z1V9</accession>
<feature type="compositionally biased region" description="Low complexity" evidence="1">
    <location>
        <begin position="823"/>
        <end position="839"/>
    </location>
</feature>
<dbReference type="InterPro" id="IPR021276">
    <property type="entry name" value="DUF2855"/>
</dbReference>
<keyword evidence="3" id="KW-1185">Reference proteome</keyword>
<organism evidence="2">
    <name type="scientific">Mytilinidion resinicola</name>
    <dbReference type="NCBI Taxonomy" id="574789"/>
    <lineage>
        <taxon>Eukaryota</taxon>
        <taxon>Fungi</taxon>
        <taxon>Dikarya</taxon>
        <taxon>Ascomycota</taxon>
        <taxon>Pezizomycotina</taxon>
        <taxon>Dothideomycetes</taxon>
        <taxon>Pleosporomycetidae</taxon>
        <taxon>Mytilinidiales</taxon>
        <taxon>Mytilinidiaceae</taxon>
        <taxon>Mytilinidion</taxon>
    </lineage>
</organism>
<name>A0A6A6Z1V9_9PEZI</name>
<feature type="compositionally biased region" description="Acidic residues" evidence="1">
    <location>
        <begin position="482"/>
        <end position="499"/>
    </location>
</feature>
<dbReference type="Pfam" id="PF11017">
    <property type="entry name" value="DUF2855"/>
    <property type="match status" value="1"/>
</dbReference>
<evidence type="ECO:0000313" key="4">
    <source>
        <dbReference type="RefSeq" id="XP_033582116.1"/>
    </source>
</evidence>
<dbReference type="GeneID" id="54468543"/>
<proteinExistence type="predicted"/>
<feature type="compositionally biased region" description="Polar residues" evidence="1">
    <location>
        <begin position="783"/>
        <end position="801"/>
    </location>
</feature>
<dbReference type="EMBL" id="MU003694">
    <property type="protein sequence ID" value="KAF2815152.1"/>
    <property type="molecule type" value="Genomic_DNA"/>
</dbReference>
<reference evidence="2 4" key="1">
    <citation type="journal article" date="2020" name="Stud. Mycol.">
        <title>101 Dothideomycetes genomes: a test case for predicting lifestyles and emergence of pathogens.</title>
        <authorList>
            <person name="Haridas S."/>
            <person name="Albert R."/>
            <person name="Binder M."/>
            <person name="Bloem J."/>
            <person name="Labutti K."/>
            <person name="Salamov A."/>
            <person name="Andreopoulos B."/>
            <person name="Baker S."/>
            <person name="Barry K."/>
            <person name="Bills G."/>
            <person name="Bluhm B."/>
            <person name="Cannon C."/>
            <person name="Castanera R."/>
            <person name="Culley D."/>
            <person name="Daum C."/>
            <person name="Ezra D."/>
            <person name="Gonzalez J."/>
            <person name="Henrissat B."/>
            <person name="Kuo A."/>
            <person name="Liang C."/>
            <person name="Lipzen A."/>
            <person name="Lutzoni F."/>
            <person name="Magnuson J."/>
            <person name="Mondo S."/>
            <person name="Nolan M."/>
            <person name="Ohm R."/>
            <person name="Pangilinan J."/>
            <person name="Park H.-J."/>
            <person name="Ramirez L."/>
            <person name="Alfaro M."/>
            <person name="Sun H."/>
            <person name="Tritt A."/>
            <person name="Yoshinaga Y."/>
            <person name="Zwiers L.-H."/>
            <person name="Turgeon B."/>
            <person name="Goodwin S."/>
            <person name="Spatafora J."/>
            <person name="Crous P."/>
            <person name="Grigoriev I."/>
        </authorList>
    </citation>
    <scope>NUCLEOTIDE SEQUENCE</scope>
    <source>
        <strain evidence="2 4">CBS 304.34</strain>
    </source>
</reference>
<sequence length="948" mass="101683">MSSIPIIQVLDKADYTKQHIISLPNALPLPPLASSSIRIQTSIIALTINNITYARIRHIGGWWSIHLLPESIPSEFSDTTKYGRIAGWGYATIIDSTVPSLPTGHQVYGFIPIGTLPEDLEVKPAETTKAIICTSPHRQQSWTIYNRYSVLPPPTSTSTAHLNSLGWDALMRRLFDTGSVINGYVLAWDDAKRVDTAGARSASWSASDADISDAAVIVLAASGKTSLSFAHQVRHNRPEAAQPRLLVGVSSPLSLDFTKKTGFYDAVLLYSDAESAKPAIAAAGVSKIALVDFGAREGVTESWHAALSPTVSSIIYIGVGSESKVTTNEEIIAGLGKRQALGLRQVNVSAIREAARAMGEQGFQDDEEAAWEGFKREGAIPGVELRWGDGMEDLAKGWDGLATGKIGPDTGLVFKLQTHPPQQPLLLHWSLYIVPVGMKVSGLLPSVNGVGVALSFGNVGKTYTVNDHQVRDRCCNWRSDSNAEDSDEDSSDSTSTEDSEPSRSMKSPQAKGDGAKIMEDSIEVYGQAAAALVSTNIPTAEEVNGETGKVAELEQNNAPDDTADILAFVAEDDGRLARLKSAPESKGSRVLIWNRQMKGTQYPHARYDARLGCPPPPYAEAAEEVVDSPSETTPTEPDLGTVAVNDAAAFETNGVNELVLSCSVGSFFDKDTSPRADFPGPDYVIKKLLEQIEEADGQPLPKPKANRRVTSKSSVLNTTLVSDGLNIESAHHELGEYPDIEDTGMSIGRHFKDDSFFRDTPVHSRPASRAASQVGTHVEDPSGSGTPSRVESRPATPTGSRIVSPAGSRAASHAASPTGSRVASLAGSRSASPAGSPAGWEPLHRSPSYDSGSGEGSVFEVGSQFEPSHPYNTYVDVGYNMEVGLRHNWDVITAKDIAGMEDQPYTKPNEFGSEKGKVAKAWGFVKRFHKFAWGYNDVIDGLTKSFGK</sequence>
<protein>
    <submittedName>
        <fullName evidence="2 4">Uncharacterized protein</fullName>
    </submittedName>
</protein>
<dbReference type="RefSeq" id="XP_033582116.1">
    <property type="nucleotide sequence ID" value="XM_033727650.1"/>
</dbReference>
<evidence type="ECO:0000313" key="2">
    <source>
        <dbReference type="EMBL" id="KAF2815152.1"/>
    </source>
</evidence>
<feature type="region of interest" description="Disordered" evidence="1">
    <location>
        <begin position="478"/>
        <end position="514"/>
    </location>
</feature>
<feature type="region of interest" description="Disordered" evidence="1">
    <location>
        <begin position="757"/>
        <end position="862"/>
    </location>
</feature>
<evidence type="ECO:0000256" key="1">
    <source>
        <dbReference type="SAM" id="MobiDB-lite"/>
    </source>
</evidence>
<gene>
    <name evidence="2 4" type="ORF">BDZ99DRAFT_567046</name>
</gene>
<reference evidence="4" key="3">
    <citation type="submission" date="2025-04" db="UniProtKB">
        <authorList>
            <consortium name="RefSeq"/>
        </authorList>
    </citation>
    <scope>IDENTIFICATION</scope>
    <source>
        <strain evidence="4">CBS 304.34</strain>
    </source>
</reference>